<sequence length="191" mass="19593">MLFSLQSLASALLFVSSVSALPLESFPKGRAVVPRAKSYSIVNVDGGSTALPSSTVVEKETKTTTKTKTVTDSGPAPTETKTIIIAPSPAPAPSAVSTSTKPTSKTTAATVTESVSPSSRTPPTSVVTIIVTETAGPTEFYDNGLWHTRYAVKTFEAVAAPSSTTSITTLPVVTPAATPIPSNGTLNAGRR</sequence>
<evidence type="ECO:0000256" key="2">
    <source>
        <dbReference type="SAM" id="SignalP"/>
    </source>
</evidence>
<keyword evidence="4" id="KW-1185">Reference proteome</keyword>
<feature type="chain" id="PRO_5040127213" evidence="2">
    <location>
        <begin position="21"/>
        <end position="191"/>
    </location>
</feature>
<evidence type="ECO:0000313" key="4">
    <source>
        <dbReference type="Proteomes" id="UP000700596"/>
    </source>
</evidence>
<organism evidence="3 4">
    <name type="scientific">Dendryphion nanum</name>
    <dbReference type="NCBI Taxonomy" id="256645"/>
    <lineage>
        <taxon>Eukaryota</taxon>
        <taxon>Fungi</taxon>
        <taxon>Dikarya</taxon>
        <taxon>Ascomycota</taxon>
        <taxon>Pezizomycotina</taxon>
        <taxon>Dothideomycetes</taxon>
        <taxon>Pleosporomycetidae</taxon>
        <taxon>Pleosporales</taxon>
        <taxon>Torulaceae</taxon>
        <taxon>Dendryphion</taxon>
    </lineage>
</organism>
<name>A0A9P9EJ15_9PLEO</name>
<evidence type="ECO:0000256" key="1">
    <source>
        <dbReference type="SAM" id="MobiDB-lite"/>
    </source>
</evidence>
<dbReference type="Proteomes" id="UP000700596">
    <property type="component" value="Unassembled WGS sequence"/>
</dbReference>
<reference evidence="3" key="1">
    <citation type="journal article" date="2021" name="Nat. Commun.">
        <title>Genetic determinants of endophytism in the Arabidopsis root mycobiome.</title>
        <authorList>
            <person name="Mesny F."/>
            <person name="Miyauchi S."/>
            <person name="Thiergart T."/>
            <person name="Pickel B."/>
            <person name="Atanasova L."/>
            <person name="Karlsson M."/>
            <person name="Huettel B."/>
            <person name="Barry K.W."/>
            <person name="Haridas S."/>
            <person name="Chen C."/>
            <person name="Bauer D."/>
            <person name="Andreopoulos W."/>
            <person name="Pangilinan J."/>
            <person name="LaButti K."/>
            <person name="Riley R."/>
            <person name="Lipzen A."/>
            <person name="Clum A."/>
            <person name="Drula E."/>
            <person name="Henrissat B."/>
            <person name="Kohler A."/>
            <person name="Grigoriev I.V."/>
            <person name="Martin F.M."/>
            <person name="Hacquard S."/>
        </authorList>
    </citation>
    <scope>NUCLEOTIDE SEQUENCE</scope>
    <source>
        <strain evidence="3">MPI-CAGE-CH-0243</strain>
    </source>
</reference>
<dbReference type="AlphaFoldDB" id="A0A9P9EJ15"/>
<feature type="region of interest" description="Disordered" evidence="1">
    <location>
        <begin position="61"/>
        <end position="80"/>
    </location>
</feature>
<dbReference type="OrthoDB" id="3798369at2759"/>
<evidence type="ECO:0000313" key="3">
    <source>
        <dbReference type="EMBL" id="KAH7139110.1"/>
    </source>
</evidence>
<protein>
    <submittedName>
        <fullName evidence="3">Uncharacterized protein</fullName>
    </submittedName>
</protein>
<dbReference type="EMBL" id="JAGMWT010000001">
    <property type="protein sequence ID" value="KAH7139110.1"/>
    <property type="molecule type" value="Genomic_DNA"/>
</dbReference>
<feature type="region of interest" description="Disordered" evidence="1">
    <location>
        <begin position="87"/>
        <end position="123"/>
    </location>
</feature>
<comment type="caution">
    <text evidence="3">The sequence shown here is derived from an EMBL/GenBank/DDBJ whole genome shotgun (WGS) entry which is preliminary data.</text>
</comment>
<accession>A0A9P9EJ15</accession>
<feature type="signal peptide" evidence="2">
    <location>
        <begin position="1"/>
        <end position="20"/>
    </location>
</feature>
<proteinExistence type="predicted"/>
<gene>
    <name evidence="3" type="ORF">B0J11DRAFT_501283</name>
</gene>
<keyword evidence="2" id="KW-0732">Signal</keyword>